<dbReference type="GO" id="GO:0016788">
    <property type="term" value="F:hydrolase activity, acting on ester bonds"/>
    <property type="evidence" value="ECO:0007669"/>
    <property type="project" value="UniProtKB-ARBA"/>
</dbReference>
<dbReference type="RefSeq" id="WP_182457746.1">
    <property type="nucleotide sequence ID" value="NZ_CP059732.1"/>
</dbReference>
<proteinExistence type="predicted"/>
<dbReference type="Proteomes" id="UP000515369">
    <property type="component" value="Chromosome"/>
</dbReference>
<organism evidence="1 2">
    <name type="scientific">Spirosoma foliorum</name>
    <dbReference type="NCBI Taxonomy" id="2710596"/>
    <lineage>
        <taxon>Bacteria</taxon>
        <taxon>Pseudomonadati</taxon>
        <taxon>Bacteroidota</taxon>
        <taxon>Cytophagia</taxon>
        <taxon>Cytophagales</taxon>
        <taxon>Cytophagaceae</taxon>
        <taxon>Spirosoma</taxon>
    </lineage>
</organism>
<gene>
    <name evidence="1" type="ORF">H3H32_21875</name>
</gene>
<sequence length="275" mass="31957">MKLWWMFFLLCQTFDAYSQKAMKKNILFIGNSLTYYAGMPDYLKAMLLATNQPIEVAVSAYPGMSLEDHLRDIIESRTQDGINTRPKRPGEQTLTETLLLSKQWDVIILQEAPVRILIPEVRKYSTQESIRQIKQRVTNSHCQFILFQTWAPSRTFPTQFCYPALMLNRATDKESYCSVRVNNLDEAYNLLKIGYDSVRISTQISLVDIDRIYYKALKEQPSLKLFDQDSHPTKLGAYLNAYLFYKFLVDRHLSSLAYYGDLGKEEAILLQRLSD</sequence>
<dbReference type="EMBL" id="CP059732">
    <property type="protein sequence ID" value="QMW00632.1"/>
    <property type="molecule type" value="Genomic_DNA"/>
</dbReference>
<dbReference type="AlphaFoldDB" id="A0A7G5GP40"/>
<evidence type="ECO:0000313" key="1">
    <source>
        <dbReference type="EMBL" id="QMW00632.1"/>
    </source>
</evidence>
<name>A0A7G5GP40_9BACT</name>
<dbReference type="KEGG" id="sfol:H3H32_21875"/>
<reference evidence="1 2" key="1">
    <citation type="submission" date="2020-07" db="EMBL/GenBank/DDBJ databases">
        <title>Spirosoma foliorum sp. nov., isolated from the leaves on the Nejang mountain Korea, Republic of.</title>
        <authorList>
            <person name="Ho H."/>
            <person name="Lee Y.-J."/>
            <person name="Nurcahyanto D.-A."/>
            <person name="Kim S.-G."/>
        </authorList>
    </citation>
    <scope>NUCLEOTIDE SEQUENCE [LARGE SCALE GENOMIC DNA]</scope>
    <source>
        <strain evidence="1 2">PL0136</strain>
    </source>
</reference>
<evidence type="ECO:0000313" key="2">
    <source>
        <dbReference type="Proteomes" id="UP000515369"/>
    </source>
</evidence>
<protein>
    <recommendedName>
        <fullName evidence="3">DUF4886 domain-containing protein</fullName>
    </recommendedName>
</protein>
<dbReference type="InterPro" id="IPR036514">
    <property type="entry name" value="SGNH_hydro_sf"/>
</dbReference>
<evidence type="ECO:0008006" key="3">
    <source>
        <dbReference type="Google" id="ProtNLM"/>
    </source>
</evidence>
<accession>A0A7G5GP40</accession>
<dbReference type="Gene3D" id="3.40.50.1110">
    <property type="entry name" value="SGNH hydrolase"/>
    <property type="match status" value="1"/>
</dbReference>
<dbReference type="SUPFAM" id="SSF52266">
    <property type="entry name" value="SGNH hydrolase"/>
    <property type="match status" value="1"/>
</dbReference>
<keyword evidence="2" id="KW-1185">Reference proteome</keyword>